<evidence type="ECO:0008006" key="4">
    <source>
        <dbReference type="Google" id="ProtNLM"/>
    </source>
</evidence>
<dbReference type="EMBL" id="JBBBDM010000004">
    <property type="protein sequence ID" value="MEI5687715.1"/>
    <property type="molecule type" value="Genomic_DNA"/>
</dbReference>
<comment type="caution">
    <text evidence="2">The sequence shown here is derived from an EMBL/GenBank/DDBJ whole genome shotgun (WGS) entry which is preliminary data.</text>
</comment>
<feature type="region of interest" description="Disordered" evidence="1">
    <location>
        <begin position="15"/>
        <end position="74"/>
    </location>
</feature>
<keyword evidence="3" id="KW-1185">Reference proteome</keyword>
<protein>
    <recommendedName>
        <fullName evidence="4">Haemolysin activator HlyB C-terminal domain-containing protein</fullName>
    </recommendedName>
</protein>
<evidence type="ECO:0000313" key="2">
    <source>
        <dbReference type="EMBL" id="MEI5687715.1"/>
    </source>
</evidence>
<gene>
    <name evidence="2" type="ORF">V8201_11555</name>
</gene>
<organism evidence="2 3">
    <name type="scientific">Sphingomonas kyungheensis</name>
    <dbReference type="NCBI Taxonomy" id="1069987"/>
    <lineage>
        <taxon>Bacteria</taxon>
        <taxon>Pseudomonadati</taxon>
        <taxon>Pseudomonadota</taxon>
        <taxon>Alphaproteobacteria</taxon>
        <taxon>Sphingomonadales</taxon>
        <taxon>Sphingomonadaceae</taxon>
        <taxon>Sphingomonas</taxon>
    </lineage>
</organism>
<dbReference type="RefSeq" id="WP_336545371.1">
    <property type="nucleotide sequence ID" value="NZ_JBBBDM010000004.1"/>
</dbReference>
<proteinExistence type="predicted"/>
<dbReference type="Proteomes" id="UP001367771">
    <property type="component" value="Unassembled WGS sequence"/>
</dbReference>
<evidence type="ECO:0000313" key="3">
    <source>
        <dbReference type="Proteomes" id="UP001367771"/>
    </source>
</evidence>
<accession>A0ABU8H415</accession>
<sequence>MLALWISMRLVDVDGRRRPSGAAPPTAAVTQAHGSGSAHRLTRAEAPLLAETPHRASPWPVSAVSSHTSRKAGERVAVRIADRTMKSSSGRPALDDRGGAIGRDVAPVALAEPMTADPASRIVLMPAPFILTPYRLPPVAAARWSGSAWLVVRDGASLGLANGQLGASQAGVRITYALTGTRRLAAAARVSAPRTGVGRELAVGLDWQPTRAPVHVIAEERVALDEGTSGPMIGVIGGFGPAAIAGRWTAEAYAQAGGVARRGGGLFADGAIRVTRPLARTGRRAIDAGVGAWGGMQPGVSRLDVGPSVGLALPVGGHALRLAVDWRQRVGGAASPASGLAISLGGNL</sequence>
<evidence type="ECO:0000256" key="1">
    <source>
        <dbReference type="SAM" id="MobiDB-lite"/>
    </source>
</evidence>
<reference evidence="2 3" key="1">
    <citation type="journal article" date="2013" name="Int. J. Syst. Evol. Microbiol.">
        <title>Sphingomonas kyungheensis sp. nov., a bacterium with ginsenoside-converting activity isolated from soil of a ginseng field.</title>
        <authorList>
            <person name="Son H.M."/>
            <person name="Yang J.E."/>
            <person name="Park Y."/>
            <person name="Han C.K."/>
            <person name="Kim S.G."/>
            <person name="Kook M."/>
            <person name="Yi T.H."/>
        </authorList>
    </citation>
    <scope>NUCLEOTIDE SEQUENCE [LARGE SCALE GENOMIC DNA]</scope>
    <source>
        <strain evidence="2 3">LMG 26582</strain>
    </source>
</reference>
<name>A0ABU8H415_9SPHN</name>